<comment type="similarity">
    <text evidence="1">Belongs to the saccharopine dehydrogenase family.</text>
</comment>
<dbReference type="PANTHER" id="PTHR12286:SF5">
    <property type="entry name" value="SACCHAROPINE DEHYDROGENASE-LIKE OXIDOREDUCTASE"/>
    <property type="match status" value="1"/>
</dbReference>
<protein>
    <recommendedName>
        <fullName evidence="3">Saccharopine dehydrogenase NADP binding domain-containing protein</fullName>
    </recommendedName>
</protein>
<reference evidence="4 5" key="1">
    <citation type="journal article" date="2021" name="Genome Biol.">
        <title>AFLAP: assembly-free linkage analysis pipeline using k-mers from genome sequencing data.</title>
        <authorList>
            <person name="Fletcher K."/>
            <person name="Zhang L."/>
            <person name="Gil J."/>
            <person name="Han R."/>
            <person name="Cavanaugh K."/>
            <person name="Michelmore R."/>
        </authorList>
    </citation>
    <scope>NUCLEOTIDE SEQUENCE [LARGE SCALE GENOMIC DNA]</scope>
    <source>
        <strain evidence="4 5">SF5</strain>
    </source>
</reference>
<accession>A0A976FPY0</accession>
<dbReference type="GO" id="GO:0005886">
    <property type="term" value="C:plasma membrane"/>
    <property type="evidence" value="ECO:0007669"/>
    <property type="project" value="TreeGrafter"/>
</dbReference>
<gene>
    <name evidence="4" type="ORF">CCR75_006292</name>
</gene>
<dbReference type="GO" id="GO:0009247">
    <property type="term" value="P:glycolipid biosynthetic process"/>
    <property type="evidence" value="ECO:0007669"/>
    <property type="project" value="TreeGrafter"/>
</dbReference>
<evidence type="ECO:0000256" key="1">
    <source>
        <dbReference type="ARBA" id="ARBA00038048"/>
    </source>
</evidence>
<evidence type="ECO:0000256" key="2">
    <source>
        <dbReference type="SAM" id="Phobius"/>
    </source>
</evidence>
<evidence type="ECO:0000313" key="4">
    <source>
        <dbReference type="EMBL" id="TDH70481.1"/>
    </source>
</evidence>
<organism evidence="4 5">
    <name type="scientific">Bremia lactucae</name>
    <name type="common">Lettuce downy mildew</name>
    <dbReference type="NCBI Taxonomy" id="4779"/>
    <lineage>
        <taxon>Eukaryota</taxon>
        <taxon>Sar</taxon>
        <taxon>Stramenopiles</taxon>
        <taxon>Oomycota</taxon>
        <taxon>Peronosporomycetes</taxon>
        <taxon>Peronosporales</taxon>
        <taxon>Peronosporaceae</taxon>
        <taxon>Bremia</taxon>
    </lineage>
</organism>
<dbReference type="InterPro" id="IPR051276">
    <property type="entry name" value="Saccharopine_DH-like_oxidrdct"/>
</dbReference>
<feature type="transmembrane region" description="Helical" evidence="2">
    <location>
        <begin position="298"/>
        <end position="315"/>
    </location>
</feature>
<evidence type="ECO:0000313" key="5">
    <source>
        <dbReference type="Proteomes" id="UP000294530"/>
    </source>
</evidence>
<dbReference type="GO" id="GO:0005811">
    <property type="term" value="C:lipid droplet"/>
    <property type="evidence" value="ECO:0007669"/>
    <property type="project" value="TreeGrafter"/>
</dbReference>
<feature type="domain" description="Saccharopine dehydrogenase NADP binding" evidence="3">
    <location>
        <begin position="7"/>
        <end position="148"/>
    </location>
</feature>
<dbReference type="Proteomes" id="UP000294530">
    <property type="component" value="Unassembled WGS sequence"/>
</dbReference>
<sequence>MNKRFDVIVYGATGFTGSLVARYLISEPESAPHNPSALKWAMAARNTAKLMHLKEQLKEKLPEVGPNVIDAIPTIVADSHDEDSLTKMVQQTQVVVSLVGPYKLYGELLVKVCAENGVHYCDLTGEIVWIKEMITKYATVAASSGAILVNCCGFESIPSDLATFLVSDQIQQQYQSTTSQIDLYFTAFQGEASGGTLASIFAIFETSTTEELLSMRHPYFLTDETTMAEKQLANLVTPNGNKITLGYDKVIHSWHSLFIGSAVNQAIVHRSNALLQNKYGDKFVYHERMAIGGFLKQLLSTIGILVLSTLLYFSWSRALIKRVVRAPGQGPSEKVMQHGFFTAQVAGYADDGKLAVTAKILGDGDPGYRLTSRLIAECALSLAKHEMKTLPGGFYTPASAFGYKLIDRLQTKKLLTFEYTNTASK</sequence>
<evidence type="ECO:0000259" key="3">
    <source>
        <dbReference type="Pfam" id="PF03435"/>
    </source>
</evidence>
<dbReference type="InterPro" id="IPR005097">
    <property type="entry name" value="Sacchrp_dh_NADP-bd"/>
</dbReference>
<keyword evidence="5" id="KW-1185">Reference proteome</keyword>
<keyword evidence="2" id="KW-1133">Transmembrane helix</keyword>
<dbReference type="RefSeq" id="XP_067819980.1">
    <property type="nucleotide sequence ID" value="XM_067964362.1"/>
</dbReference>
<keyword evidence="2" id="KW-0812">Transmembrane</keyword>
<dbReference type="PANTHER" id="PTHR12286">
    <property type="entry name" value="SACCHAROPINE DEHYDROGENASE-LIKE OXIDOREDUCTASE"/>
    <property type="match status" value="1"/>
</dbReference>
<comment type="caution">
    <text evidence="4">The sequence shown here is derived from an EMBL/GenBank/DDBJ whole genome shotgun (WGS) entry which is preliminary data.</text>
</comment>
<dbReference type="GeneID" id="94350033"/>
<keyword evidence="2" id="KW-0472">Membrane</keyword>
<dbReference type="AlphaFoldDB" id="A0A976FPY0"/>
<dbReference type="InterPro" id="IPR036291">
    <property type="entry name" value="NAD(P)-bd_dom_sf"/>
</dbReference>
<dbReference type="GO" id="GO:0005739">
    <property type="term" value="C:mitochondrion"/>
    <property type="evidence" value="ECO:0007669"/>
    <property type="project" value="TreeGrafter"/>
</dbReference>
<dbReference type="SUPFAM" id="SSF51735">
    <property type="entry name" value="NAD(P)-binding Rossmann-fold domains"/>
    <property type="match status" value="1"/>
</dbReference>
<dbReference type="KEGG" id="blac:94350033"/>
<name>A0A976FPY0_BRELC</name>
<proteinExistence type="inferred from homology"/>
<dbReference type="Pfam" id="PF03435">
    <property type="entry name" value="Sacchrp_dh_NADP"/>
    <property type="match status" value="1"/>
</dbReference>
<dbReference type="EMBL" id="SHOA02000014">
    <property type="protein sequence ID" value="TDH70481.1"/>
    <property type="molecule type" value="Genomic_DNA"/>
</dbReference>
<dbReference type="OrthoDB" id="10268090at2759"/>
<dbReference type="Gene3D" id="3.40.50.720">
    <property type="entry name" value="NAD(P)-binding Rossmann-like Domain"/>
    <property type="match status" value="1"/>
</dbReference>